<dbReference type="Pfam" id="PF07879">
    <property type="entry name" value="PHB_acc_N"/>
    <property type="match status" value="1"/>
</dbReference>
<evidence type="ECO:0000259" key="3">
    <source>
        <dbReference type="Pfam" id="PF07879"/>
    </source>
</evidence>
<feature type="domain" description="PHA accumulation regulator DNA-binding N-terminal" evidence="3">
    <location>
        <begin position="43"/>
        <end position="102"/>
    </location>
</feature>
<dbReference type="GO" id="GO:0006355">
    <property type="term" value="P:regulation of DNA-templated transcription"/>
    <property type="evidence" value="ECO:0007669"/>
    <property type="project" value="InterPro"/>
</dbReference>
<dbReference type="InterPro" id="IPR010134">
    <property type="entry name" value="PHA_reg_PhaR"/>
</dbReference>
<dbReference type="InterPro" id="IPR007897">
    <property type="entry name" value="PHB_accumulat"/>
</dbReference>
<dbReference type="Proteomes" id="UP000219374">
    <property type="component" value="Unassembled WGS sequence"/>
</dbReference>
<sequence length="204" mass="23393">MLRSNLLAEQGPLTSGLLQGLLRCVMLRSIRILSGCSMAAIRIIKKYPNRRLYDTEISSYITIEDVRQLIVDGEDFEVRDAKSGDDLTRTVLLQIISEQEQDGEPVLSTQLLSQIIRFYGDSLQGFMGSYLERSMQLFMEQQQQFRSQMGNLLGQTPWTMMNQLTERNLELWQEFQRNLSGGMGRPTTVKKDAPREAPPKSRVR</sequence>
<feature type="compositionally biased region" description="Basic and acidic residues" evidence="1">
    <location>
        <begin position="189"/>
        <end position="204"/>
    </location>
</feature>
<evidence type="ECO:0000313" key="5">
    <source>
        <dbReference type="Proteomes" id="UP000219374"/>
    </source>
</evidence>
<dbReference type="NCBIfam" id="TIGR01848">
    <property type="entry name" value="PHA_reg_PhaR"/>
    <property type="match status" value="1"/>
</dbReference>
<organism evidence="4 5">
    <name type="scientific">Pseudoxanthomonas wuyuanensis</name>
    <dbReference type="NCBI Taxonomy" id="1073196"/>
    <lineage>
        <taxon>Bacteria</taxon>
        <taxon>Pseudomonadati</taxon>
        <taxon>Pseudomonadota</taxon>
        <taxon>Gammaproteobacteria</taxon>
        <taxon>Lysobacterales</taxon>
        <taxon>Lysobacteraceae</taxon>
        <taxon>Pseudoxanthomonas</taxon>
    </lineage>
</organism>
<evidence type="ECO:0000313" key="4">
    <source>
        <dbReference type="EMBL" id="SOD50603.1"/>
    </source>
</evidence>
<accession>A0A286CW31</accession>
<dbReference type="InterPro" id="IPR012909">
    <property type="entry name" value="PHA_DNA-bd_N"/>
</dbReference>
<evidence type="ECO:0000259" key="2">
    <source>
        <dbReference type="Pfam" id="PF05233"/>
    </source>
</evidence>
<gene>
    <name evidence="4" type="ORF">SAMN06296416_101207</name>
</gene>
<dbReference type="AlphaFoldDB" id="A0A286CW31"/>
<proteinExistence type="predicted"/>
<feature type="domain" description="PHB accumulation regulatory" evidence="2">
    <location>
        <begin position="107"/>
        <end position="146"/>
    </location>
</feature>
<dbReference type="EMBL" id="OCND01000001">
    <property type="protein sequence ID" value="SOD50603.1"/>
    <property type="molecule type" value="Genomic_DNA"/>
</dbReference>
<keyword evidence="5" id="KW-1185">Reference proteome</keyword>
<protein>
    <submittedName>
        <fullName evidence="4">Polyhydroxyalkanoate synthesis repressor PhaR</fullName>
    </submittedName>
</protein>
<dbReference type="Pfam" id="PF05233">
    <property type="entry name" value="PHB_acc"/>
    <property type="match status" value="1"/>
</dbReference>
<name>A0A286CW31_9GAMM</name>
<feature type="region of interest" description="Disordered" evidence="1">
    <location>
        <begin position="180"/>
        <end position="204"/>
    </location>
</feature>
<reference evidence="4 5" key="1">
    <citation type="submission" date="2017-09" db="EMBL/GenBank/DDBJ databases">
        <authorList>
            <person name="Ehlers B."/>
            <person name="Leendertz F.H."/>
        </authorList>
    </citation>
    <scope>NUCLEOTIDE SEQUENCE [LARGE SCALE GENOMIC DNA]</scope>
    <source>
        <strain evidence="4 5">CGMCC 1.10978</strain>
    </source>
</reference>
<evidence type="ECO:0000256" key="1">
    <source>
        <dbReference type="SAM" id="MobiDB-lite"/>
    </source>
</evidence>